<evidence type="ECO:0000313" key="1">
    <source>
        <dbReference type="EMBL" id="LAA34305.1"/>
    </source>
</evidence>
<dbReference type="AlphaFoldDB" id="A0A2H6NNA1"/>
<organism evidence="1">
    <name type="scientific">Micrurus carvalhoi</name>
    <dbReference type="NCBI Taxonomy" id="3147026"/>
    <lineage>
        <taxon>Eukaryota</taxon>
        <taxon>Metazoa</taxon>
        <taxon>Chordata</taxon>
        <taxon>Craniata</taxon>
        <taxon>Vertebrata</taxon>
        <taxon>Euteleostomi</taxon>
        <taxon>Lepidosauria</taxon>
        <taxon>Squamata</taxon>
        <taxon>Bifurcata</taxon>
        <taxon>Unidentata</taxon>
        <taxon>Episquamata</taxon>
        <taxon>Toxicofera</taxon>
        <taxon>Serpentes</taxon>
        <taxon>Colubroidea</taxon>
        <taxon>Elapidae</taxon>
        <taxon>Elapinae</taxon>
        <taxon>Micrurus</taxon>
    </lineage>
</organism>
<sequence>MSNKANTLQCSLVSSVGTCIGVPALESMDELFALIQLAMKADKSCPSMASACGACNKTQFPYNQAGLLDTYLVLWIVDLWKLDQQIEFVFVGSGILIFPSLRISSLFTTLN</sequence>
<reference evidence="1" key="1">
    <citation type="submission" date="2017-07" db="EMBL/GenBank/DDBJ databases">
        <authorList>
            <person name="Mikheyev A."/>
            <person name="Grau M."/>
        </authorList>
    </citation>
    <scope>NUCLEOTIDE SEQUENCE</scope>
    <source>
        <tissue evidence="1">Venom_gland</tissue>
    </source>
</reference>
<reference evidence="1" key="2">
    <citation type="submission" date="2017-12" db="EMBL/GenBank/DDBJ databases">
        <title>Coralsnake Venomics: Analyses of Venom Gland Transcriptomes and Proteomes of Six Brazilian Taxa.</title>
        <authorList>
            <person name="Aird S.D."/>
            <person name="Jorge da Silva N."/>
            <person name="Qiu L."/>
            <person name="Villar-Briones A."/>
            <person name="Aparecida-Saddi V."/>
            <person name="Campos-Telles M.P."/>
            <person name="Grau M."/>
            <person name="Mikheyev A.S."/>
        </authorList>
    </citation>
    <scope>NUCLEOTIDE SEQUENCE</scope>
    <source>
        <tissue evidence="1">Venom_gland</tissue>
    </source>
</reference>
<proteinExistence type="predicted"/>
<accession>A0A2H6NNA1</accession>
<protein>
    <submittedName>
        <fullName evidence="1">Uncharacterized protein</fullName>
    </submittedName>
</protein>
<dbReference type="EMBL" id="IACI01114303">
    <property type="protein sequence ID" value="LAA34305.1"/>
    <property type="molecule type" value="Transcribed_RNA"/>
</dbReference>
<name>A0A2H6NNA1_9SAUR</name>